<dbReference type="Gene3D" id="1.10.357.10">
    <property type="entry name" value="Tetracycline Repressor, domain 2"/>
    <property type="match status" value="1"/>
</dbReference>
<dbReference type="Pfam" id="PF00440">
    <property type="entry name" value="TetR_N"/>
    <property type="match status" value="1"/>
</dbReference>
<dbReference type="InterPro" id="IPR004111">
    <property type="entry name" value="Repressor_TetR_C"/>
</dbReference>
<dbReference type="Gene3D" id="1.10.10.60">
    <property type="entry name" value="Homeodomain-like"/>
    <property type="match status" value="1"/>
</dbReference>
<keyword evidence="3" id="KW-0804">Transcription</keyword>
<dbReference type="InterPro" id="IPR009057">
    <property type="entry name" value="Homeodomain-like_sf"/>
</dbReference>
<dbReference type="Gene3D" id="1.10.10.10">
    <property type="entry name" value="Winged helix-like DNA-binding domain superfamily/Winged helix DNA-binding domain"/>
    <property type="match status" value="1"/>
</dbReference>
<dbReference type="Proteomes" id="UP001597368">
    <property type="component" value="Unassembled WGS sequence"/>
</dbReference>
<name>A0ABW4SMB0_9ACTN</name>
<evidence type="ECO:0000256" key="3">
    <source>
        <dbReference type="ARBA" id="ARBA00023163"/>
    </source>
</evidence>
<protein>
    <submittedName>
        <fullName evidence="7">TetR/AcrR family transcriptional regulator C-terminal domain-containing protein</fullName>
    </submittedName>
</protein>
<evidence type="ECO:0000313" key="8">
    <source>
        <dbReference type="Proteomes" id="UP001597368"/>
    </source>
</evidence>
<dbReference type="PANTHER" id="PTHR44846">
    <property type="entry name" value="MANNOSYL-D-GLYCERATE TRANSPORT/METABOLISM SYSTEM REPRESSOR MNGR-RELATED"/>
    <property type="match status" value="1"/>
</dbReference>
<dbReference type="Pfam" id="PF00392">
    <property type="entry name" value="GntR"/>
    <property type="match status" value="1"/>
</dbReference>
<dbReference type="PANTHER" id="PTHR44846:SF17">
    <property type="entry name" value="GNTR-FAMILY TRANSCRIPTIONAL REGULATOR"/>
    <property type="match status" value="1"/>
</dbReference>
<dbReference type="EMBL" id="JBHUFV010000005">
    <property type="protein sequence ID" value="MFD1930697.1"/>
    <property type="molecule type" value="Genomic_DNA"/>
</dbReference>
<dbReference type="InterPro" id="IPR036390">
    <property type="entry name" value="WH_DNA-bd_sf"/>
</dbReference>
<dbReference type="SMART" id="SM00345">
    <property type="entry name" value="HTH_GNTR"/>
    <property type="match status" value="1"/>
</dbReference>
<keyword evidence="1" id="KW-0805">Transcription regulation</keyword>
<comment type="caution">
    <text evidence="7">The sequence shown here is derived from an EMBL/GenBank/DDBJ whole genome shotgun (WGS) entry which is preliminary data.</text>
</comment>
<feature type="domain" description="HTH tetR-type" evidence="6">
    <location>
        <begin position="79"/>
        <end position="139"/>
    </location>
</feature>
<dbReference type="SUPFAM" id="SSF48498">
    <property type="entry name" value="Tetracyclin repressor-like, C-terminal domain"/>
    <property type="match status" value="1"/>
</dbReference>
<feature type="DNA-binding region" description="H-T-H motif" evidence="4">
    <location>
        <begin position="102"/>
        <end position="121"/>
    </location>
</feature>
<accession>A0ABW4SMB0</accession>
<dbReference type="RefSeq" id="WP_379569342.1">
    <property type="nucleotide sequence ID" value="NZ_JBHUFV010000005.1"/>
</dbReference>
<dbReference type="SUPFAM" id="SSF46785">
    <property type="entry name" value="Winged helix' DNA-binding domain"/>
    <property type="match status" value="1"/>
</dbReference>
<organism evidence="7 8">
    <name type="scientific">Nonomuraea mangrovi</name>
    <dbReference type="NCBI Taxonomy" id="2316207"/>
    <lineage>
        <taxon>Bacteria</taxon>
        <taxon>Bacillati</taxon>
        <taxon>Actinomycetota</taxon>
        <taxon>Actinomycetes</taxon>
        <taxon>Streptosporangiales</taxon>
        <taxon>Streptosporangiaceae</taxon>
        <taxon>Nonomuraea</taxon>
    </lineage>
</organism>
<keyword evidence="8" id="KW-1185">Reference proteome</keyword>
<reference evidence="8" key="1">
    <citation type="journal article" date="2019" name="Int. J. Syst. Evol. Microbiol.">
        <title>The Global Catalogue of Microorganisms (GCM) 10K type strain sequencing project: providing services to taxonomists for standard genome sequencing and annotation.</title>
        <authorList>
            <consortium name="The Broad Institute Genomics Platform"/>
            <consortium name="The Broad Institute Genome Sequencing Center for Infectious Disease"/>
            <person name="Wu L."/>
            <person name="Ma J."/>
        </authorList>
    </citation>
    <scope>NUCLEOTIDE SEQUENCE [LARGE SCALE GENOMIC DNA]</scope>
    <source>
        <strain evidence="8">ICMP 6774ER</strain>
    </source>
</reference>
<evidence type="ECO:0000256" key="4">
    <source>
        <dbReference type="PROSITE-ProRule" id="PRU00335"/>
    </source>
</evidence>
<dbReference type="PROSITE" id="PS50949">
    <property type="entry name" value="HTH_GNTR"/>
    <property type="match status" value="1"/>
</dbReference>
<dbReference type="CDD" id="cd07377">
    <property type="entry name" value="WHTH_GntR"/>
    <property type="match status" value="1"/>
</dbReference>
<dbReference type="InterPro" id="IPR036388">
    <property type="entry name" value="WH-like_DNA-bd_sf"/>
</dbReference>
<evidence type="ECO:0000259" key="6">
    <source>
        <dbReference type="PROSITE" id="PS50977"/>
    </source>
</evidence>
<dbReference type="InterPro" id="IPR050679">
    <property type="entry name" value="Bact_HTH_transcr_reg"/>
</dbReference>
<dbReference type="InterPro" id="IPR036271">
    <property type="entry name" value="Tet_transcr_reg_TetR-rel_C_sf"/>
</dbReference>
<dbReference type="SUPFAM" id="SSF46689">
    <property type="entry name" value="Homeodomain-like"/>
    <property type="match status" value="1"/>
</dbReference>
<evidence type="ECO:0000313" key="7">
    <source>
        <dbReference type="EMBL" id="MFD1930697.1"/>
    </source>
</evidence>
<dbReference type="InterPro" id="IPR000524">
    <property type="entry name" value="Tscrpt_reg_HTH_GntR"/>
</dbReference>
<dbReference type="PROSITE" id="PS50977">
    <property type="entry name" value="HTH_TETR_2"/>
    <property type="match status" value="1"/>
</dbReference>
<dbReference type="InterPro" id="IPR001647">
    <property type="entry name" value="HTH_TetR"/>
</dbReference>
<sequence length="302" mass="32834">MQSPYLEIVEDIKRRIATGKLKPGDRLPPVRQVAKRWGVALATATKAMNTLQQQGIVQAKPRVGTIVATPGFAAAPSGELTREGIVRAAIEIADAEGLGALTMRGVAAKLGVAPMSPYKYVGSKEELILLMADTVYGSLVYPDRHPASWRAGLEEAARTMWALHKRHSWLGQVTSLNRPLALPNLAIHADRVLGALERLGLDPVMTLNVHVVFYAYLQGLAANLEREAQAEEASGMSEEEWMDVQEPRLVELAASGAYPAFARVLDTLDGGYDLDLDEIFEVGLRLHLDGLAAMIEDGRHGR</sequence>
<feature type="domain" description="HTH gntR-type" evidence="5">
    <location>
        <begin position="2"/>
        <end position="70"/>
    </location>
</feature>
<evidence type="ECO:0000256" key="1">
    <source>
        <dbReference type="ARBA" id="ARBA00023015"/>
    </source>
</evidence>
<evidence type="ECO:0000259" key="5">
    <source>
        <dbReference type="PROSITE" id="PS50949"/>
    </source>
</evidence>
<proteinExistence type="predicted"/>
<dbReference type="Pfam" id="PF02909">
    <property type="entry name" value="TetR_C_1"/>
    <property type="match status" value="1"/>
</dbReference>
<evidence type="ECO:0000256" key="2">
    <source>
        <dbReference type="ARBA" id="ARBA00023125"/>
    </source>
</evidence>
<keyword evidence="2 4" id="KW-0238">DNA-binding</keyword>
<gene>
    <name evidence="7" type="ORF">ACFSKW_04305</name>
</gene>